<dbReference type="InterPro" id="IPR009057">
    <property type="entry name" value="Homeodomain-like_sf"/>
</dbReference>
<dbReference type="PRINTS" id="PR00032">
    <property type="entry name" value="HTHARAC"/>
</dbReference>
<dbReference type="EC" id="2.1.1.-" evidence="5"/>
<dbReference type="Pfam" id="PF02311">
    <property type="entry name" value="AraC_binding"/>
    <property type="match status" value="1"/>
</dbReference>
<dbReference type="PANTHER" id="PTHR43280:SF28">
    <property type="entry name" value="HTH-TYPE TRANSCRIPTIONAL ACTIVATOR RHAS"/>
    <property type="match status" value="1"/>
</dbReference>
<dbReference type="SUPFAM" id="SSF51215">
    <property type="entry name" value="Regulatory protein AraC"/>
    <property type="match status" value="1"/>
</dbReference>
<dbReference type="AlphaFoldDB" id="A0A1V4STT5"/>
<reference evidence="5 6" key="1">
    <citation type="submission" date="2016-02" db="EMBL/GenBank/DDBJ databases">
        <title>Genome sequence of Clostridium thermobutyricum DSM 4928.</title>
        <authorList>
            <person name="Poehlein A."/>
            <person name="Daniel R."/>
        </authorList>
    </citation>
    <scope>NUCLEOTIDE SEQUENCE [LARGE SCALE GENOMIC DNA]</scope>
    <source>
        <strain evidence="5 6">DSM 4928</strain>
    </source>
</reference>
<dbReference type="InterPro" id="IPR020449">
    <property type="entry name" value="Tscrpt_reg_AraC-type_HTH"/>
</dbReference>
<dbReference type="PROSITE" id="PS00041">
    <property type="entry name" value="HTH_ARAC_FAMILY_1"/>
    <property type="match status" value="1"/>
</dbReference>
<dbReference type="SMART" id="SM00342">
    <property type="entry name" value="HTH_ARAC"/>
    <property type="match status" value="1"/>
</dbReference>
<dbReference type="RefSeq" id="WP_080023326.1">
    <property type="nucleotide sequence ID" value="NZ_LTAY01000053.1"/>
</dbReference>
<dbReference type="InterPro" id="IPR014710">
    <property type="entry name" value="RmlC-like_jellyroll"/>
</dbReference>
<keyword evidence="3" id="KW-0804">Transcription</keyword>
<dbReference type="Pfam" id="PF12833">
    <property type="entry name" value="HTH_18"/>
    <property type="match status" value="1"/>
</dbReference>
<dbReference type="GO" id="GO:0003700">
    <property type="term" value="F:DNA-binding transcription factor activity"/>
    <property type="evidence" value="ECO:0007669"/>
    <property type="project" value="InterPro"/>
</dbReference>
<comment type="caution">
    <text evidence="5">The sequence shown here is derived from an EMBL/GenBank/DDBJ whole genome shotgun (WGS) entry which is preliminary data.</text>
</comment>
<dbReference type="Gene3D" id="2.60.120.10">
    <property type="entry name" value="Jelly Rolls"/>
    <property type="match status" value="1"/>
</dbReference>
<feature type="domain" description="HTH araC/xylS-type" evidence="4">
    <location>
        <begin position="185"/>
        <end position="283"/>
    </location>
</feature>
<organism evidence="5 6">
    <name type="scientific">Clostridium thermobutyricum DSM 4928</name>
    <dbReference type="NCBI Taxonomy" id="1121339"/>
    <lineage>
        <taxon>Bacteria</taxon>
        <taxon>Bacillati</taxon>
        <taxon>Bacillota</taxon>
        <taxon>Clostridia</taxon>
        <taxon>Eubacteriales</taxon>
        <taxon>Clostridiaceae</taxon>
        <taxon>Clostridium</taxon>
    </lineage>
</organism>
<dbReference type="CDD" id="cd02208">
    <property type="entry name" value="cupin_RmlC-like"/>
    <property type="match status" value="1"/>
</dbReference>
<dbReference type="GO" id="GO:0043565">
    <property type="term" value="F:sequence-specific DNA binding"/>
    <property type="evidence" value="ECO:0007669"/>
    <property type="project" value="InterPro"/>
</dbReference>
<name>A0A1V4STT5_9CLOT</name>
<dbReference type="OrthoDB" id="183331at2"/>
<dbReference type="InterPro" id="IPR018060">
    <property type="entry name" value="HTH_AraC"/>
</dbReference>
<keyword evidence="5" id="KW-0808">Transferase</keyword>
<dbReference type="GO" id="GO:0032259">
    <property type="term" value="P:methylation"/>
    <property type="evidence" value="ECO:0007669"/>
    <property type="project" value="UniProtKB-KW"/>
</dbReference>
<evidence type="ECO:0000313" key="5">
    <source>
        <dbReference type="EMBL" id="OPX47213.1"/>
    </source>
</evidence>
<dbReference type="InterPro" id="IPR003313">
    <property type="entry name" value="AraC-bd"/>
</dbReference>
<evidence type="ECO:0000259" key="4">
    <source>
        <dbReference type="PROSITE" id="PS01124"/>
    </source>
</evidence>
<sequence length="284" mass="32801">MGSKRYSIQEKSILKFNHELLYICKSKCDTDWHSTAHFHPFTEIFYITGGKGSFQLADTSLNVSRGDLIIINPNCLHTEKSTISDDPLEYIVLGIDNIVLNTFEPHKITLEETTNNSYKVINYGEDNQVLDYLNLLIDEIENKPYNYELACKSILTLFILYILRNTKKELKVKEEGNDSLNLECIKIKNYIDTNYSEHITLDYLANLTYLNKYHLVHTFTKQMGTSPINYLINKRIDEAKSLLSTTNFSIRDISTIVGFSNSSYFSHMFKKITGISPKKYKSSH</sequence>
<keyword evidence="1" id="KW-0805">Transcription regulation</keyword>
<dbReference type="EMBL" id="LTAY01000053">
    <property type="protein sequence ID" value="OPX47213.1"/>
    <property type="molecule type" value="Genomic_DNA"/>
</dbReference>
<keyword evidence="5" id="KW-0489">Methyltransferase</keyword>
<keyword evidence="2" id="KW-0238">DNA-binding</keyword>
<dbReference type="Proteomes" id="UP000191448">
    <property type="component" value="Unassembled WGS sequence"/>
</dbReference>
<gene>
    <name evidence="5" type="primary">adaA_1</name>
    <name evidence="5" type="ORF">CLTHE_20970</name>
</gene>
<evidence type="ECO:0000256" key="2">
    <source>
        <dbReference type="ARBA" id="ARBA00023125"/>
    </source>
</evidence>
<dbReference type="GO" id="GO:0008168">
    <property type="term" value="F:methyltransferase activity"/>
    <property type="evidence" value="ECO:0007669"/>
    <property type="project" value="UniProtKB-KW"/>
</dbReference>
<dbReference type="PANTHER" id="PTHR43280">
    <property type="entry name" value="ARAC-FAMILY TRANSCRIPTIONAL REGULATOR"/>
    <property type="match status" value="1"/>
</dbReference>
<evidence type="ECO:0000313" key="6">
    <source>
        <dbReference type="Proteomes" id="UP000191448"/>
    </source>
</evidence>
<evidence type="ECO:0000256" key="1">
    <source>
        <dbReference type="ARBA" id="ARBA00023015"/>
    </source>
</evidence>
<dbReference type="PROSITE" id="PS01124">
    <property type="entry name" value="HTH_ARAC_FAMILY_2"/>
    <property type="match status" value="1"/>
</dbReference>
<proteinExistence type="predicted"/>
<dbReference type="Gene3D" id="1.10.10.60">
    <property type="entry name" value="Homeodomain-like"/>
    <property type="match status" value="2"/>
</dbReference>
<dbReference type="InterPro" id="IPR018062">
    <property type="entry name" value="HTH_AraC-typ_CS"/>
</dbReference>
<dbReference type="SUPFAM" id="SSF46689">
    <property type="entry name" value="Homeodomain-like"/>
    <property type="match status" value="2"/>
</dbReference>
<protein>
    <submittedName>
        <fullName evidence="5">Bifunctional transcriptional activator/DNA repair enzyme AdaA</fullName>
        <ecNumber evidence="5">2.1.1.-</ecNumber>
    </submittedName>
</protein>
<evidence type="ECO:0000256" key="3">
    <source>
        <dbReference type="ARBA" id="ARBA00023163"/>
    </source>
</evidence>
<accession>A0A1V4STT5</accession>
<dbReference type="InterPro" id="IPR037923">
    <property type="entry name" value="HTH-like"/>
</dbReference>